<evidence type="ECO:0000256" key="2">
    <source>
        <dbReference type="ARBA" id="ARBA00023125"/>
    </source>
</evidence>
<comment type="caution">
    <text evidence="6">The sequence shown here is derived from an EMBL/GenBank/DDBJ whole genome shotgun (WGS) entry which is preliminary data.</text>
</comment>
<dbReference type="PANTHER" id="PTHR47506">
    <property type="entry name" value="TRANSCRIPTIONAL REGULATORY PROTEIN"/>
    <property type="match status" value="1"/>
</dbReference>
<keyword evidence="1" id="KW-0805">Transcription regulation</keyword>
<dbReference type="Gene3D" id="1.10.357.10">
    <property type="entry name" value="Tetracycline Repressor, domain 2"/>
    <property type="match status" value="1"/>
</dbReference>
<organism evidence="6 7">
    <name type="scientific">Phycicoccus sonneratiae</name>
    <dbReference type="NCBI Taxonomy" id="2807628"/>
    <lineage>
        <taxon>Bacteria</taxon>
        <taxon>Bacillati</taxon>
        <taxon>Actinomycetota</taxon>
        <taxon>Actinomycetes</taxon>
        <taxon>Micrococcales</taxon>
        <taxon>Intrasporangiaceae</taxon>
        <taxon>Phycicoccus</taxon>
    </lineage>
</organism>
<name>A0ABS2CSQ9_9MICO</name>
<evidence type="ECO:0000259" key="5">
    <source>
        <dbReference type="PROSITE" id="PS50977"/>
    </source>
</evidence>
<evidence type="ECO:0000313" key="6">
    <source>
        <dbReference type="EMBL" id="MBM6402508.1"/>
    </source>
</evidence>
<evidence type="ECO:0000256" key="3">
    <source>
        <dbReference type="ARBA" id="ARBA00023163"/>
    </source>
</evidence>
<dbReference type="InterPro" id="IPR001647">
    <property type="entry name" value="HTH_TetR"/>
</dbReference>
<dbReference type="RefSeq" id="WP_204132981.1">
    <property type="nucleotide sequence ID" value="NZ_JAFDVD010000027.1"/>
</dbReference>
<accession>A0ABS2CSQ9</accession>
<dbReference type="PANTHER" id="PTHR47506:SF7">
    <property type="entry name" value="TRANSCRIPTIONAL REGULATORY PROTEIN"/>
    <property type="match status" value="1"/>
</dbReference>
<dbReference type="Pfam" id="PF00440">
    <property type="entry name" value="TetR_N"/>
    <property type="match status" value="1"/>
</dbReference>
<reference evidence="6" key="1">
    <citation type="submission" date="2021-02" db="EMBL/GenBank/DDBJ databases">
        <title>Phycicoccus sp. MQZ13P-5T, whole genome shotgun sequence.</title>
        <authorList>
            <person name="Tuo L."/>
        </authorList>
    </citation>
    <scope>NUCLEOTIDE SEQUENCE</scope>
    <source>
        <strain evidence="6">MQZ13P-5</strain>
    </source>
</reference>
<dbReference type="Proteomes" id="UP001430172">
    <property type="component" value="Unassembled WGS sequence"/>
</dbReference>
<dbReference type="InterPro" id="IPR009057">
    <property type="entry name" value="Homeodomain-like_sf"/>
</dbReference>
<keyword evidence="3" id="KW-0804">Transcription</keyword>
<keyword evidence="7" id="KW-1185">Reference proteome</keyword>
<feature type="DNA-binding region" description="H-T-H motif" evidence="4">
    <location>
        <begin position="30"/>
        <end position="49"/>
    </location>
</feature>
<evidence type="ECO:0000313" key="7">
    <source>
        <dbReference type="Proteomes" id="UP001430172"/>
    </source>
</evidence>
<sequence length="191" mass="20988">MTPPHDGAARDELLGRAVAWFAEHGVGDTSLRTLATGIGTSHRMLNYHFGSRAGLLGAVVEAVERAEQDALLQLAATHEDPYQAGALFWRHVADRAAVFAPLFFELSTHAMRGEPHAEPLRRWFAEGWTDALADAYRRLGVDDAEARTLALQSLAMARGLLFEVAVTGDRAAADVAMERWTAMVRHEIETR</sequence>
<gene>
    <name evidence="6" type="ORF">JQN70_19100</name>
</gene>
<proteinExistence type="predicted"/>
<dbReference type="SUPFAM" id="SSF46689">
    <property type="entry name" value="Homeodomain-like"/>
    <property type="match status" value="1"/>
</dbReference>
<evidence type="ECO:0000256" key="4">
    <source>
        <dbReference type="PROSITE-ProRule" id="PRU00335"/>
    </source>
</evidence>
<dbReference type="EMBL" id="JAFDVD010000027">
    <property type="protein sequence ID" value="MBM6402508.1"/>
    <property type="molecule type" value="Genomic_DNA"/>
</dbReference>
<protein>
    <submittedName>
        <fullName evidence="6">TetR/AcrR family transcriptional regulator</fullName>
    </submittedName>
</protein>
<evidence type="ECO:0000256" key="1">
    <source>
        <dbReference type="ARBA" id="ARBA00023015"/>
    </source>
</evidence>
<feature type="domain" description="HTH tetR-type" evidence="5">
    <location>
        <begin position="7"/>
        <end position="67"/>
    </location>
</feature>
<keyword evidence="2 4" id="KW-0238">DNA-binding</keyword>
<dbReference type="PROSITE" id="PS50977">
    <property type="entry name" value="HTH_TETR_2"/>
    <property type="match status" value="1"/>
</dbReference>